<dbReference type="EMBL" id="MK174290">
    <property type="protein sequence ID" value="QBZ80731.1"/>
    <property type="molecule type" value="Genomic_DNA"/>
</dbReference>
<reference evidence="1" key="1">
    <citation type="journal article" date="2019" name="Front. Microbiol.">
        <title>Pandoravirus Celtis Illustrates the Microevolution Processes at Work in the Giant Pandoraviridae Genomes.</title>
        <authorList>
            <person name="Legendre M."/>
            <person name="Alempic J.M."/>
            <person name="Philippe N."/>
            <person name="Lartigue A."/>
            <person name="Jeudy S."/>
            <person name="Poirot O."/>
            <person name="Ta N.T."/>
            <person name="Nin S."/>
            <person name="Coute Y."/>
            <person name="Abergel C."/>
            <person name="Claverie J.M."/>
        </authorList>
    </citation>
    <scope>NUCLEOTIDE SEQUENCE</scope>
</reference>
<name>A0A4D6EFS6_9VIRU</name>
<gene>
    <name evidence="1" type="ORF">pclt_cds_133</name>
</gene>
<evidence type="ECO:0000313" key="2">
    <source>
        <dbReference type="Proteomes" id="UP001237152"/>
    </source>
</evidence>
<evidence type="ECO:0000313" key="1">
    <source>
        <dbReference type="EMBL" id="QBZ80731.1"/>
    </source>
</evidence>
<sequence>MDDDLASLFLCGDGRDRPCAEAPQHQEGLTAQGLVYGEMHEMCAPIYGLPVEVMTHVLNGLDSSGRPLFDPLWRFAARATCRLWRDILAAPEVVEARAIVRAWRHGRVDRRERVHCLCAPCTHTDGGGLKHLIATGRLVTATCAMALGSRRDQIEDDSLFGAHLWCASTIPDQDAALCAAMAVSTRETVDRIARNRIAPLFACAAGGRCPVRMIERADFNRYYTQARRLLQDTAACREEEDADAEYDDGRVLIVDLLVVSARQGRVTLLASLVGLSEHVRAFAHEAVTAIVYYACSTDRADTIAWVLRNVVGLESASAHNHTFSLPWAPLSDEPVDKHHTWACSAVWKAIALYDAVDTMAMIFDAFGQHAAVHPDICDADRAPGTKRWQKRAARSGSVRVLDLCRKRGIALHFDVILIEGAAYGCGPVVRWALAHTPVAEPAVHADTCMRALEQATCGAPRGSDTVDGTDLAIDLLCDNVSQTCEALPGGAEDAARRAIAWWRAADWRRRSACERSCASTMRAALRWHDLLVDHLGPGDVVGFFRSAILGTDYKTLDTAVSLFAGHRAAEGVDLWAMVLDTLYTSGTAMRPHRRHYKPNPYGSPPVRFDRPFDSRDLRPVPADAFFHRIDQEDAAKMAMFLASVCAHRRQVGSATCAQWRSMCTIRPVTMDRLPSIDMGDQTAVALPAWLDARGLLTRPS</sequence>
<proteinExistence type="predicted"/>
<protein>
    <recommendedName>
        <fullName evidence="3">F-box incomplete domain containing protein</fullName>
    </recommendedName>
</protein>
<dbReference type="Proteomes" id="UP001237152">
    <property type="component" value="Segment"/>
</dbReference>
<accession>A0A4D6EFS6</accession>
<evidence type="ECO:0008006" key="3">
    <source>
        <dbReference type="Google" id="ProtNLM"/>
    </source>
</evidence>
<organism evidence="1 2">
    <name type="scientific">Pandoravirus celtis</name>
    <dbReference type="NCBI Taxonomy" id="2568002"/>
    <lineage>
        <taxon>Viruses</taxon>
        <taxon>Pandoravirus</taxon>
    </lineage>
</organism>